<name>A0A841YUT3_9LIST</name>
<organism evidence="2 3">
    <name type="scientific">Listeria newyorkensis</name>
    <dbReference type="NCBI Taxonomy" id="1497681"/>
    <lineage>
        <taxon>Bacteria</taxon>
        <taxon>Bacillati</taxon>
        <taxon>Bacillota</taxon>
        <taxon>Bacilli</taxon>
        <taxon>Bacillales</taxon>
        <taxon>Listeriaceae</taxon>
        <taxon>Listeria</taxon>
    </lineage>
</organism>
<dbReference type="RefSeq" id="WP_185387985.1">
    <property type="nucleotide sequence ID" value="NZ_JAARQN010000001.1"/>
</dbReference>
<keyword evidence="1" id="KW-0472">Membrane</keyword>
<reference evidence="2 3" key="1">
    <citation type="submission" date="2020-03" db="EMBL/GenBank/DDBJ databases">
        <title>Soil Listeria distribution.</title>
        <authorList>
            <person name="Liao J."/>
            <person name="Wiedmann M."/>
        </authorList>
    </citation>
    <scope>NUCLEOTIDE SEQUENCE [LARGE SCALE GENOMIC DNA]</scope>
    <source>
        <strain evidence="2 3">FSL L7-1614</strain>
    </source>
</reference>
<keyword evidence="1" id="KW-1133">Transmembrane helix</keyword>
<protein>
    <submittedName>
        <fullName evidence="2">Uncharacterized protein</fullName>
    </submittedName>
</protein>
<dbReference type="EMBL" id="JAARQN010000001">
    <property type="protein sequence ID" value="MBC1456493.1"/>
    <property type="molecule type" value="Genomic_DNA"/>
</dbReference>
<accession>A0A841YUT3</accession>
<dbReference type="Proteomes" id="UP000569903">
    <property type="component" value="Unassembled WGS sequence"/>
</dbReference>
<sequence>MKASKTELDNFTKLLVGLIAQADNIEAICYALNRLTLTELEKVKTYFSGSGTRVAFIRQSEIIIGTFVSGMMIFIYNMYQTNFFMSTFSEFLFVYCLLSFIRLFFARKPIRQHVKLAYNRAKFDRIVSLADIILNSRYEKELQNTVDKFVSTGNSERKSQEAHFLENI</sequence>
<feature type="transmembrane region" description="Helical" evidence="1">
    <location>
        <begin position="62"/>
        <end position="79"/>
    </location>
</feature>
<feature type="transmembrane region" description="Helical" evidence="1">
    <location>
        <begin position="85"/>
        <end position="105"/>
    </location>
</feature>
<dbReference type="AlphaFoldDB" id="A0A841YUT3"/>
<evidence type="ECO:0000313" key="3">
    <source>
        <dbReference type="Proteomes" id="UP000569903"/>
    </source>
</evidence>
<keyword evidence="1" id="KW-0812">Transmembrane</keyword>
<gene>
    <name evidence="2" type="ORF">HB850_01915</name>
</gene>
<proteinExistence type="predicted"/>
<evidence type="ECO:0000313" key="2">
    <source>
        <dbReference type="EMBL" id="MBC1456493.1"/>
    </source>
</evidence>
<evidence type="ECO:0000256" key="1">
    <source>
        <dbReference type="SAM" id="Phobius"/>
    </source>
</evidence>
<comment type="caution">
    <text evidence="2">The sequence shown here is derived from an EMBL/GenBank/DDBJ whole genome shotgun (WGS) entry which is preliminary data.</text>
</comment>